<comment type="similarity">
    <text evidence="1">Belongs to the universal stress protein A family.</text>
</comment>
<dbReference type="PRINTS" id="PR01438">
    <property type="entry name" value="UNVRSLSTRESS"/>
</dbReference>
<reference evidence="3" key="1">
    <citation type="submission" date="2022-11" db="EMBL/GenBank/DDBJ databases">
        <title>Isolation and characterization of PLA-degrading bacterium Massilia sp. from Antarctic soil.</title>
        <authorList>
            <person name="Sato K."/>
            <person name="Gomez-Fuentes C."/>
            <person name="Ahmad S.A."/>
            <person name="Zulkharnain A."/>
        </authorList>
    </citation>
    <scope>NUCLEOTIDE SEQUENCE</scope>
    <source>
        <strain evidence="3">N-3</strain>
    </source>
</reference>
<dbReference type="EMBL" id="AP026966">
    <property type="protein sequence ID" value="BDT58741.1"/>
    <property type="molecule type" value="Genomic_DNA"/>
</dbReference>
<dbReference type="Proteomes" id="UP001163336">
    <property type="component" value="Chromosome"/>
</dbReference>
<dbReference type="Pfam" id="PF00582">
    <property type="entry name" value="Usp"/>
    <property type="match status" value="2"/>
</dbReference>
<proteinExistence type="inferred from homology"/>
<dbReference type="SUPFAM" id="SSF52402">
    <property type="entry name" value="Adenine nucleotide alpha hydrolases-like"/>
    <property type="match status" value="2"/>
</dbReference>
<sequence>MYKTIIVHVDESPLLEARLRAAAWLANSHAAHLVGCAATGMSWPAYAMLTGSMAVSPVAEFDSLRSSARASLQRFAERAARLGVASIEERLVEDENRDALLLQARYADLVVTGQDAGDEATVRGLPQYLAMHGVRPVLVVPPSYDGAPIADEILVGWDGSAQAIRAIGAAMPLLARAATVRLALVNPELESGLHGEEPGADMALYLARHGVRVEVQVERSGAAVGDALLGLARASGAGLLVSGAFGHSRYREIVLGGVTRLLLDRAPLPVLFAH</sequence>
<keyword evidence="4" id="KW-1185">Reference proteome</keyword>
<dbReference type="CDD" id="cd00293">
    <property type="entry name" value="USP-like"/>
    <property type="match status" value="1"/>
</dbReference>
<feature type="domain" description="UspA" evidence="2">
    <location>
        <begin position="1"/>
        <end position="140"/>
    </location>
</feature>
<evidence type="ECO:0000313" key="4">
    <source>
        <dbReference type="Proteomes" id="UP001163336"/>
    </source>
</evidence>
<dbReference type="PANTHER" id="PTHR46268">
    <property type="entry name" value="STRESS RESPONSE PROTEIN NHAX"/>
    <property type="match status" value="1"/>
</dbReference>
<dbReference type="PANTHER" id="PTHR46268:SF15">
    <property type="entry name" value="UNIVERSAL STRESS PROTEIN HP_0031"/>
    <property type="match status" value="1"/>
</dbReference>
<name>A0ABN6TAQ2_9BURK</name>
<evidence type="ECO:0000256" key="1">
    <source>
        <dbReference type="ARBA" id="ARBA00008791"/>
    </source>
</evidence>
<dbReference type="RefSeq" id="WP_281914172.1">
    <property type="nucleotide sequence ID" value="NZ_AP026966.1"/>
</dbReference>
<evidence type="ECO:0000313" key="3">
    <source>
        <dbReference type="EMBL" id="BDT58741.1"/>
    </source>
</evidence>
<organism evidence="3 4">
    <name type="scientific">Massilia varians</name>
    <dbReference type="NCBI Taxonomy" id="457921"/>
    <lineage>
        <taxon>Bacteria</taxon>
        <taxon>Pseudomonadati</taxon>
        <taxon>Pseudomonadota</taxon>
        <taxon>Betaproteobacteria</taxon>
        <taxon>Burkholderiales</taxon>
        <taxon>Oxalobacteraceae</taxon>
        <taxon>Telluria group</taxon>
        <taxon>Massilia</taxon>
    </lineage>
</organism>
<accession>A0ABN6TAQ2</accession>
<dbReference type="InterPro" id="IPR006015">
    <property type="entry name" value="Universal_stress_UspA"/>
</dbReference>
<feature type="domain" description="UspA" evidence="2">
    <location>
        <begin position="152"/>
        <end position="272"/>
    </location>
</feature>
<dbReference type="InterPro" id="IPR006016">
    <property type="entry name" value="UspA"/>
</dbReference>
<dbReference type="Gene3D" id="3.40.50.12370">
    <property type="match status" value="1"/>
</dbReference>
<gene>
    <name evidence="3" type="ORF">MasN3_22350</name>
</gene>
<evidence type="ECO:0000259" key="2">
    <source>
        <dbReference type="Pfam" id="PF00582"/>
    </source>
</evidence>
<protein>
    <submittedName>
        <fullName evidence="3">Universal stress protein A</fullName>
    </submittedName>
</protein>